<feature type="signal peptide" evidence="1">
    <location>
        <begin position="1"/>
        <end position="22"/>
    </location>
</feature>
<dbReference type="RefSeq" id="WP_133699540.1">
    <property type="nucleotide sequence ID" value="NZ_SNXS01000001.1"/>
</dbReference>
<feature type="chain" id="PRO_5020476429" evidence="1">
    <location>
        <begin position="23"/>
        <end position="241"/>
    </location>
</feature>
<evidence type="ECO:0000313" key="3">
    <source>
        <dbReference type="EMBL" id="TDP74954.1"/>
    </source>
</evidence>
<reference evidence="3 4" key="1">
    <citation type="submission" date="2019-03" db="EMBL/GenBank/DDBJ databases">
        <title>Genomic Encyclopedia of Type Strains, Phase IV (KMG-IV): sequencing the most valuable type-strain genomes for metagenomic binning, comparative biology and taxonomic classification.</title>
        <authorList>
            <person name="Goeker M."/>
        </authorList>
    </citation>
    <scope>NUCLEOTIDE SEQUENCE [LARGE SCALE GENOMIC DNA]</scope>
    <source>
        <strain evidence="3 4">DSM 16998</strain>
    </source>
</reference>
<keyword evidence="1" id="KW-0732">Signal</keyword>
<dbReference type="Pfam" id="PF07589">
    <property type="entry name" value="PEP-CTERM"/>
    <property type="match status" value="1"/>
</dbReference>
<proteinExistence type="predicted"/>
<comment type="caution">
    <text evidence="3">The sequence shown here is derived from an EMBL/GenBank/DDBJ whole genome shotgun (WGS) entry which is preliminary data.</text>
</comment>
<keyword evidence="4" id="KW-1185">Reference proteome</keyword>
<dbReference type="InterPro" id="IPR013424">
    <property type="entry name" value="Ice-binding_C"/>
</dbReference>
<dbReference type="NCBIfam" id="TIGR02595">
    <property type="entry name" value="PEP_CTERM"/>
    <property type="match status" value="1"/>
</dbReference>
<gene>
    <name evidence="3" type="ORF">DES47_1011024</name>
</gene>
<organism evidence="3 4">
    <name type="scientific">Roseateles toxinivorans</name>
    <dbReference type="NCBI Taxonomy" id="270368"/>
    <lineage>
        <taxon>Bacteria</taxon>
        <taxon>Pseudomonadati</taxon>
        <taxon>Pseudomonadota</taxon>
        <taxon>Betaproteobacteria</taxon>
        <taxon>Burkholderiales</taxon>
        <taxon>Sphaerotilaceae</taxon>
        <taxon>Roseateles</taxon>
    </lineage>
</organism>
<dbReference type="EMBL" id="SNXS01000001">
    <property type="protein sequence ID" value="TDP74954.1"/>
    <property type="molecule type" value="Genomic_DNA"/>
</dbReference>
<protein>
    <submittedName>
        <fullName evidence="3">Putative secreted protein with PEP-CTERM sorting signal</fullName>
    </submittedName>
</protein>
<feature type="domain" description="Ice-binding protein C-terminal" evidence="2">
    <location>
        <begin position="215"/>
        <end position="238"/>
    </location>
</feature>
<evidence type="ECO:0000313" key="4">
    <source>
        <dbReference type="Proteomes" id="UP000295361"/>
    </source>
</evidence>
<evidence type="ECO:0000256" key="1">
    <source>
        <dbReference type="SAM" id="SignalP"/>
    </source>
</evidence>
<dbReference type="InParanoid" id="A0A4R6QTQ0"/>
<dbReference type="OrthoDB" id="8595268at2"/>
<accession>A0A4R6QTQ0</accession>
<name>A0A4R6QTQ0_9BURK</name>
<dbReference type="AlphaFoldDB" id="A0A4R6QTQ0"/>
<evidence type="ECO:0000259" key="2">
    <source>
        <dbReference type="Pfam" id="PF07589"/>
    </source>
</evidence>
<dbReference type="Proteomes" id="UP000295361">
    <property type="component" value="Unassembled WGS sequence"/>
</dbReference>
<sequence>MHIKNFLGLAVLGTAMFSAAQAAPVLEDKTRAGFEASLSAKSGDGFESVAVGTDGVASSFQLIGLNASASLRGTSQTFAGRPPTTLTGRISNTAADGRYNTTPNGSQWWESALDFTVMFGGATQAFGFNLIDFQDFGGTLTLDFLRADSSLLASEVVATPTDSGNGNLEFVGAFDKDAEMYGVRFSIKQSSSDFTEFDWLGFDDLVIGSRAPRTDVPEPGSLALVGISLLGLAAARRKARR</sequence>